<evidence type="ECO:0000256" key="2">
    <source>
        <dbReference type="ARBA" id="ARBA00022723"/>
    </source>
</evidence>
<dbReference type="Gene3D" id="3.20.20.190">
    <property type="entry name" value="Phosphatidylinositol (PI) phosphodiesterase"/>
    <property type="match status" value="1"/>
</dbReference>
<keyword evidence="2" id="KW-0479">Metal-binding</keyword>
<dbReference type="KEGG" id="goe:100904129"/>
<sequence length="446" mass="50772">MLRNFFVYLSLVVFFTAPHCDSVKIFVAISPGLPKAVDNAHIREVAVHITGLNATLLGESTLVLARDAEFRSVLKRIKVYDEIEDDENPSEGRVFTGFVIPPTNFSAKKPFSECVGYFVRLEWKSRSVASACLRVYPDWMSELVDQEPATGEKNAFVSVPGNLTLNALAIPGTHNAGAYRVYDASSESVVTWYRDCQEEDIYSQLLYGSRFLDIRPGVVTVNNTRTYWVFHAAFRTDNLLEKVLDDVKLFLDEHKREIVFIDFHEFPWGFKTTSDYAALGDIVEGKLGPYMLQYRPHMITLNEAIALNQRAVVTFDQDDALARRFLPGVNHAWANTDNLDNLSVRLRMMQLSRSEGNRLYSAMAQITPKGAWNIILDKYQGGVRGLSHRNNFKVLSWWRNSPEYQSTTNLIAMDYLTSSSVVDLCRDINLERGGQLSKRQYHAKYF</sequence>
<evidence type="ECO:0000313" key="7">
    <source>
        <dbReference type="Proteomes" id="UP000694867"/>
    </source>
</evidence>
<keyword evidence="4" id="KW-1015">Disulfide bond</keyword>
<evidence type="ECO:0000256" key="1">
    <source>
        <dbReference type="ARBA" id="ARBA00000110"/>
    </source>
</evidence>
<feature type="chain" id="PRO_5042611477" evidence="6">
    <location>
        <begin position="23"/>
        <end position="446"/>
    </location>
</feature>
<gene>
    <name evidence="8" type="primary">LOC100904129</name>
</gene>
<dbReference type="RefSeq" id="XP_028967032.1">
    <property type="nucleotide sequence ID" value="XM_029111199.1"/>
</dbReference>
<dbReference type="SUPFAM" id="SSF51695">
    <property type="entry name" value="PLC-like phosphodiesterases"/>
    <property type="match status" value="1"/>
</dbReference>
<dbReference type="InterPro" id="IPR017946">
    <property type="entry name" value="PLC-like_Pdiesterase_TIM-brl"/>
</dbReference>
<keyword evidence="5" id="KW-0456">Lyase</keyword>
<evidence type="ECO:0000256" key="4">
    <source>
        <dbReference type="ARBA" id="ARBA00023157"/>
    </source>
</evidence>
<dbReference type="InterPro" id="IPR051057">
    <property type="entry name" value="PI-PLC_domain"/>
</dbReference>
<name>A0AAJ7SFX3_9ACAR</name>
<comment type="catalytic activity">
    <reaction evidence="1">
        <text>an N-(acyl)-sphingosylphosphoethanolamine = an N-(acyl)-sphingosyl-1,3-cyclic phosphate + ethanolamine</text>
        <dbReference type="Rhea" id="RHEA:60648"/>
        <dbReference type="ChEBI" id="CHEBI:57603"/>
        <dbReference type="ChEBI" id="CHEBI:143891"/>
        <dbReference type="ChEBI" id="CHEBI:143892"/>
    </reaction>
</comment>
<keyword evidence="6" id="KW-0732">Signal</keyword>
<evidence type="ECO:0000256" key="5">
    <source>
        <dbReference type="ARBA" id="ARBA00023239"/>
    </source>
</evidence>
<evidence type="ECO:0000256" key="6">
    <source>
        <dbReference type="SAM" id="SignalP"/>
    </source>
</evidence>
<protein>
    <submittedName>
        <fullName evidence="8">PI-PLC X domain-containing protein 3</fullName>
    </submittedName>
</protein>
<dbReference type="GO" id="GO:0008081">
    <property type="term" value="F:phosphoric diester hydrolase activity"/>
    <property type="evidence" value="ECO:0007669"/>
    <property type="project" value="InterPro"/>
</dbReference>
<dbReference type="PANTHER" id="PTHR13593:SF103">
    <property type="entry name" value="RE10370P"/>
    <property type="match status" value="1"/>
</dbReference>
<keyword evidence="3" id="KW-0460">Magnesium</keyword>
<evidence type="ECO:0000313" key="8">
    <source>
        <dbReference type="RefSeq" id="XP_028967032.1"/>
    </source>
</evidence>
<organism evidence="7 8">
    <name type="scientific">Galendromus occidentalis</name>
    <name type="common">western predatory mite</name>
    <dbReference type="NCBI Taxonomy" id="34638"/>
    <lineage>
        <taxon>Eukaryota</taxon>
        <taxon>Metazoa</taxon>
        <taxon>Ecdysozoa</taxon>
        <taxon>Arthropoda</taxon>
        <taxon>Chelicerata</taxon>
        <taxon>Arachnida</taxon>
        <taxon>Acari</taxon>
        <taxon>Parasitiformes</taxon>
        <taxon>Mesostigmata</taxon>
        <taxon>Gamasina</taxon>
        <taxon>Phytoseioidea</taxon>
        <taxon>Phytoseiidae</taxon>
        <taxon>Typhlodrominae</taxon>
        <taxon>Galendromus</taxon>
    </lineage>
</organism>
<dbReference type="Proteomes" id="UP000694867">
    <property type="component" value="Unplaced"/>
</dbReference>
<dbReference type="GO" id="GO:0016829">
    <property type="term" value="F:lyase activity"/>
    <property type="evidence" value="ECO:0007669"/>
    <property type="project" value="UniProtKB-KW"/>
</dbReference>
<feature type="signal peptide" evidence="6">
    <location>
        <begin position="1"/>
        <end position="22"/>
    </location>
</feature>
<reference evidence="8" key="1">
    <citation type="submission" date="2025-08" db="UniProtKB">
        <authorList>
            <consortium name="RefSeq"/>
        </authorList>
    </citation>
    <scope>IDENTIFICATION</scope>
</reference>
<dbReference type="PROSITE" id="PS50007">
    <property type="entry name" value="PIPLC_X_DOMAIN"/>
    <property type="match status" value="1"/>
</dbReference>
<proteinExistence type="predicted"/>
<accession>A0AAJ7SFX3</accession>
<dbReference type="PANTHER" id="PTHR13593">
    <property type="match status" value="1"/>
</dbReference>
<dbReference type="GO" id="GO:0046872">
    <property type="term" value="F:metal ion binding"/>
    <property type="evidence" value="ECO:0007669"/>
    <property type="project" value="UniProtKB-KW"/>
</dbReference>
<dbReference type="GO" id="GO:0006629">
    <property type="term" value="P:lipid metabolic process"/>
    <property type="evidence" value="ECO:0007669"/>
    <property type="project" value="InterPro"/>
</dbReference>
<evidence type="ECO:0000256" key="3">
    <source>
        <dbReference type="ARBA" id="ARBA00022842"/>
    </source>
</evidence>
<keyword evidence="7" id="KW-1185">Reference proteome</keyword>
<dbReference type="GeneID" id="100904129"/>
<dbReference type="AlphaFoldDB" id="A0AAJ7SFX3"/>